<feature type="region of interest" description="Disordered" evidence="2">
    <location>
        <begin position="228"/>
        <end position="248"/>
    </location>
</feature>
<sequence>MSVFQFPDHQVWNNAAFDNGDSEGFNAARNSMTSSLDSVSGKENQGPLLENQIPSVSSTITPLKSINRDGDGEKSRIKGVLDKGFPKENKVLEKKEFRDEKIIDKEIQEIESEISRLKLRLEGLRIEKAERNVKVVEKRGKIVSSKFMEQKESAKKKIEENSSLSAGTKVQRRGLSLGPAEIVSVGRRGISMGPSEIYGAVKSKQFTTPAQNRRKSCFMKLQDIQEEKEKGKSLSLSPKSRKLATRNQVSSRQAVTTIASRKVVKKEDVAINSIQPKKLFKDGEKSVLTVNKKPSRPGRVVASRYSQNTTSSMRKRSLPEDDKDDGKRCEKKRSLSVGKSRVNETESKNLGTESRVKKRWEIPSEIVVHGSENENSPQLLRRIRIGKVMNESPRDSGAAKRVVELIGKKSFFAIDEGVEPSVCQALSYAEEED</sequence>
<feature type="compositionally biased region" description="Polar residues" evidence="2">
    <location>
        <begin position="28"/>
        <end position="43"/>
    </location>
</feature>
<feature type="region of interest" description="Disordered" evidence="2">
    <location>
        <begin position="285"/>
        <end position="355"/>
    </location>
</feature>
<comment type="caution">
    <text evidence="3">The sequence shown here is derived from an EMBL/GenBank/DDBJ whole genome shotgun (WGS) entry which is preliminary data.</text>
</comment>
<feature type="coiled-coil region" evidence="1">
    <location>
        <begin position="100"/>
        <end position="127"/>
    </location>
</feature>
<gene>
    <name evidence="3" type="ORF">ACJIZ3_010786</name>
</gene>
<reference evidence="3 4" key="1">
    <citation type="submission" date="2024-12" db="EMBL/GenBank/DDBJ databases">
        <title>The unique morphological basis and parallel evolutionary history of personate flowers in Penstemon.</title>
        <authorList>
            <person name="Depatie T.H."/>
            <person name="Wessinger C.A."/>
        </authorList>
    </citation>
    <scope>NUCLEOTIDE SEQUENCE [LARGE SCALE GENOMIC DNA]</scope>
    <source>
        <strain evidence="3">WTNN_2</strain>
        <tissue evidence="3">Leaf</tissue>
    </source>
</reference>
<keyword evidence="4" id="KW-1185">Reference proteome</keyword>
<dbReference type="Proteomes" id="UP001634393">
    <property type="component" value="Unassembled WGS sequence"/>
</dbReference>
<dbReference type="EMBL" id="JBJXBP010000001">
    <property type="protein sequence ID" value="KAL3848904.1"/>
    <property type="molecule type" value="Genomic_DNA"/>
</dbReference>
<evidence type="ECO:0000313" key="4">
    <source>
        <dbReference type="Proteomes" id="UP001634393"/>
    </source>
</evidence>
<keyword evidence="1" id="KW-0175">Coiled coil</keyword>
<evidence type="ECO:0000256" key="2">
    <source>
        <dbReference type="SAM" id="MobiDB-lite"/>
    </source>
</evidence>
<evidence type="ECO:0000256" key="1">
    <source>
        <dbReference type="SAM" id="Coils"/>
    </source>
</evidence>
<proteinExistence type="predicted"/>
<evidence type="ECO:0000313" key="3">
    <source>
        <dbReference type="EMBL" id="KAL3848904.1"/>
    </source>
</evidence>
<organism evidence="3 4">
    <name type="scientific">Penstemon smallii</name>
    <dbReference type="NCBI Taxonomy" id="265156"/>
    <lineage>
        <taxon>Eukaryota</taxon>
        <taxon>Viridiplantae</taxon>
        <taxon>Streptophyta</taxon>
        <taxon>Embryophyta</taxon>
        <taxon>Tracheophyta</taxon>
        <taxon>Spermatophyta</taxon>
        <taxon>Magnoliopsida</taxon>
        <taxon>eudicotyledons</taxon>
        <taxon>Gunneridae</taxon>
        <taxon>Pentapetalae</taxon>
        <taxon>asterids</taxon>
        <taxon>lamiids</taxon>
        <taxon>Lamiales</taxon>
        <taxon>Plantaginaceae</taxon>
        <taxon>Cheloneae</taxon>
        <taxon>Penstemon</taxon>
    </lineage>
</organism>
<feature type="region of interest" description="Disordered" evidence="2">
    <location>
        <begin position="22"/>
        <end position="49"/>
    </location>
</feature>
<name>A0ABD3UHB2_9LAMI</name>
<accession>A0ABD3UHB2</accession>
<protein>
    <submittedName>
        <fullName evidence="3">Uncharacterized protein</fullName>
    </submittedName>
</protein>
<dbReference type="PANTHER" id="PTHR36386:SF1">
    <property type="entry name" value="OS06G0683900 PROTEIN"/>
    <property type="match status" value="1"/>
</dbReference>
<dbReference type="AlphaFoldDB" id="A0ABD3UHB2"/>
<dbReference type="PANTHER" id="PTHR36386">
    <property type="entry name" value="OS06G0683900 PROTEIN"/>
    <property type="match status" value="1"/>
</dbReference>
<feature type="compositionally biased region" description="Basic and acidic residues" evidence="2">
    <location>
        <begin position="317"/>
        <end position="328"/>
    </location>
</feature>